<dbReference type="Proteomes" id="UP000260680">
    <property type="component" value="Unassembled WGS sequence"/>
</dbReference>
<evidence type="ECO:0000256" key="2">
    <source>
        <dbReference type="ARBA" id="ARBA00022747"/>
    </source>
</evidence>
<evidence type="ECO:0000313" key="6">
    <source>
        <dbReference type="Proteomes" id="UP000260680"/>
    </source>
</evidence>
<dbReference type="GO" id="GO:0004519">
    <property type="term" value="F:endonuclease activity"/>
    <property type="evidence" value="ECO:0007669"/>
    <property type="project" value="UniProtKB-KW"/>
</dbReference>
<dbReference type="Pfam" id="PF01420">
    <property type="entry name" value="Methylase_S"/>
    <property type="match status" value="1"/>
</dbReference>
<feature type="domain" description="Type I restriction modification DNA specificity" evidence="4">
    <location>
        <begin position="13"/>
        <end position="177"/>
    </location>
</feature>
<dbReference type="SUPFAM" id="SSF116734">
    <property type="entry name" value="DNA methylase specificity domain"/>
    <property type="match status" value="1"/>
</dbReference>
<dbReference type="InterPro" id="IPR000055">
    <property type="entry name" value="Restrct_endonuc_typeI_TRD"/>
</dbReference>
<protein>
    <submittedName>
        <fullName evidence="5">Restriction endonuclease subunit S</fullName>
    </submittedName>
</protein>
<dbReference type="PANTHER" id="PTHR30408:SF12">
    <property type="entry name" value="TYPE I RESTRICTION ENZYME MJAVIII SPECIFICITY SUBUNIT"/>
    <property type="match status" value="1"/>
</dbReference>
<evidence type="ECO:0000313" key="5">
    <source>
        <dbReference type="EMBL" id="RFZ79816.1"/>
    </source>
</evidence>
<dbReference type="PANTHER" id="PTHR30408">
    <property type="entry name" value="TYPE-1 RESTRICTION ENZYME ECOKI SPECIFICITY PROTEIN"/>
    <property type="match status" value="1"/>
</dbReference>
<dbReference type="OrthoDB" id="9811611at2"/>
<comment type="caution">
    <text evidence="5">The sequence shown here is derived from an EMBL/GenBank/DDBJ whole genome shotgun (WGS) entry which is preliminary data.</text>
</comment>
<accession>A0A3E2NFP4</accession>
<gene>
    <name evidence="5" type="ORF">DS742_06145</name>
</gene>
<dbReference type="InterPro" id="IPR044946">
    <property type="entry name" value="Restrct_endonuc_typeI_TRD_sf"/>
</dbReference>
<keyword evidence="2" id="KW-0680">Restriction system</keyword>
<dbReference type="Gene3D" id="3.90.220.20">
    <property type="entry name" value="DNA methylase specificity domains"/>
    <property type="match status" value="1"/>
</dbReference>
<dbReference type="AlphaFoldDB" id="A0A3E2NFP4"/>
<keyword evidence="5" id="KW-0540">Nuclease</keyword>
<name>A0A3E2NFP4_9FIRM</name>
<dbReference type="GO" id="GO:0009307">
    <property type="term" value="P:DNA restriction-modification system"/>
    <property type="evidence" value="ECO:0007669"/>
    <property type="project" value="UniProtKB-KW"/>
</dbReference>
<keyword evidence="3" id="KW-0238">DNA-binding</keyword>
<evidence type="ECO:0000256" key="3">
    <source>
        <dbReference type="ARBA" id="ARBA00023125"/>
    </source>
</evidence>
<comment type="similarity">
    <text evidence="1">Belongs to the type-I restriction system S methylase family.</text>
</comment>
<dbReference type="GO" id="GO:0003677">
    <property type="term" value="F:DNA binding"/>
    <property type="evidence" value="ECO:0007669"/>
    <property type="project" value="UniProtKB-KW"/>
</dbReference>
<keyword evidence="5" id="KW-0378">Hydrolase</keyword>
<evidence type="ECO:0000256" key="1">
    <source>
        <dbReference type="ARBA" id="ARBA00010923"/>
    </source>
</evidence>
<dbReference type="InterPro" id="IPR052021">
    <property type="entry name" value="Type-I_RS_S_subunit"/>
</dbReference>
<feature type="non-terminal residue" evidence="5">
    <location>
        <position position="178"/>
    </location>
</feature>
<keyword evidence="5" id="KW-0255">Endonuclease</keyword>
<evidence type="ECO:0000259" key="4">
    <source>
        <dbReference type="Pfam" id="PF01420"/>
    </source>
</evidence>
<sequence length="178" mass="19837">MSKLEQLISEHCPDGVQFKTLGELGSFYGGLSGKSKADFTDGNAKFITYMNVFTNMALKIDVPEKVKIGVNEKQNTIQYGDILFTGSSETPDECGMSSVLTERTDEKLYLNSFSFGFRLNNPDILMPGFAKYLFRSDSLRKQIKKTASGVTRFNVSKKKMESVVIPVPPLPVQSEIVR</sequence>
<reference evidence="5 6" key="1">
    <citation type="submission" date="2018-07" db="EMBL/GenBank/DDBJ databases">
        <title>New species, Clostridium PI-S10-A1B.</title>
        <authorList>
            <person name="Krishna G."/>
            <person name="Summeta K."/>
            <person name="Shikha S."/>
            <person name="Prabhu P.B."/>
            <person name="Suresh K."/>
        </authorList>
    </citation>
    <scope>NUCLEOTIDE SEQUENCE [LARGE SCALE GENOMIC DNA]</scope>
    <source>
        <strain evidence="5 6">PI-S10-A1B</strain>
    </source>
</reference>
<proteinExistence type="inferred from homology"/>
<dbReference type="EMBL" id="QOHO01000017">
    <property type="protein sequence ID" value="RFZ79816.1"/>
    <property type="molecule type" value="Genomic_DNA"/>
</dbReference>
<organism evidence="5 6">
    <name type="scientific">Lacrimispora amygdalina</name>
    <dbReference type="NCBI Taxonomy" id="253257"/>
    <lineage>
        <taxon>Bacteria</taxon>
        <taxon>Bacillati</taxon>
        <taxon>Bacillota</taxon>
        <taxon>Clostridia</taxon>
        <taxon>Lachnospirales</taxon>
        <taxon>Lachnospiraceae</taxon>
        <taxon>Lacrimispora</taxon>
    </lineage>
</organism>
<dbReference type="RefSeq" id="WP_147325725.1">
    <property type="nucleotide sequence ID" value="NZ_QOHO01000017.1"/>
</dbReference>